<comment type="caution">
    <text evidence="1">The sequence shown here is derived from an EMBL/GenBank/DDBJ whole genome shotgun (WGS) entry which is preliminary data.</text>
</comment>
<reference evidence="1" key="1">
    <citation type="submission" date="2014-08" db="EMBL/GenBank/DDBJ databases">
        <title>Draft genome sequences of Sphingobium herbicidovorans.</title>
        <authorList>
            <person name="Gan H.M."/>
            <person name="Gan H.Y."/>
            <person name="Savka M.A."/>
        </authorList>
    </citation>
    <scope>NUCLEOTIDE SEQUENCE [LARGE SCALE GENOMIC DNA]</scope>
    <source>
        <strain evidence="1">NBRC 16415</strain>
    </source>
</reference>
<proteinExistence type="predicted"/>
<dbReference type="SUPFAM" id="SSF48452">
    <property type="entry name" value="TPR-like"/>
    <property type="match status" value="1"/>
</dbReference>
<dbReference type="eggNOG" id="COG0457">
    <property type="taxonomic scope" value="Bacteria"/>
</dbReference>
<dbReference type="OrthoDB" id="7337138at2"/>
<dbReference type="Pfam" id="PF14559">
    <property type="entry name" value="TPR_19"/>
    <property type="match status" value="1"/>
</dbReference>
<dbReference type="PATRIC" id="fig|1219045.3.peg.1189"/>
<dbReference type="EMBL" id="JFZA02000007">
    <property type="protein sequence ID" value="KFG90976.1"/>
    <property type="molecule type" value="Genomic_DNA"/>
</dbReference>
<dbReference type="STRING" id="76947.GCA_002080435_03418"/>
<dbReference type="Gene3D" id="1.25.40.10">
    <property type="entry name" value="Tetratricopeptide repeat domain"/>
    <property type="match status" value="1"/>
</dbReference>
<name>A0A086PC58_SPHHM</name>
<organism evidence="1 2">
    <name type="scientific">Sphingobium herbicidovorans (strain ATCC 700291 / DSM 11019 / CCUG 56400 / KCTC 2939 / LMG 18315 / NBRC 16415 / MH)</name>
    <name type="common">Sphingomonas herbicidovorans</name>
    <dbReference type="NCBI Taxonomy" id="1219045"/>
    <lineage>
        <taxon>Bacteria</taxon>
        <taxon>Pseudomonadati</taxon>
        <taxon>Pseudomonadota</taxon>
        <taxon>Alphaproteobacteria</taxon>
        <taxon>Sphingomonadales</taxon>
        <taxon>Sphingomonadaceae</taxon>
        <taxon>Sphingobium</taxon>
    </lineage>
</organism>
<gene>
    <name evidence="1" type="ORF">BV98_001169</name>
</gene>
<dbReference type="InterPro" id="IPR011990">
    <property type="entry name" value="TPR-like_helical_dom_sf"/>
</dbReference>
<dbReference type="RefSeq" id="WP_037463453.1">
    <property type="nucleotide sequence ID" value="NZ_BCZD01000022.1"/>
</dbReference>
<evidence type="ECO:0000313" key="1">
    <source>
        <dbReference type="EMBL" id="KFG90976.1"/>
    </source>
</evidence>
<sequence length="205" mass="22062">MIWLIPLMLAAAPTADMPGSTRSLYLQLIHQARADGRPRAAIAYLDDFDRRYPGDVDARVLRVNALLDLGDLDGAETAAATLANGGGSAVRGHLLAARERWPEAIGFYRQAVAGSPADPMLRNALGYAQMRAGFADDAIESLRGALDLAPAAPVVRNNLILALMTGGKGAQAEALLNHVRDGRERDMIRRQIAAEATRLSIRKDR</sequence>
<accession>A0A086PC58</accession>
<keyword evidence="2" id="KW-1185">Reference proteome</keyword>
<dbReference type="AlphaFoldDB" id="A0A086PC58"/>
<evidence type="ECO:0000313" key="2">
    <source>
        <dbReference type="Proteomes" id="UP000024284"/>
    </source>
</evidence>
<protein>
    <submittedName>
        <fullName evidence="1">Flp pilus assembly protein TadD</fullName>
    </submittedName>
</protein>
<dbReference type="Proteomes" id="UP000024284">
    <property type="component" value="Unassembled WGS sequence"/>
</dbReference>
<dbReference type="Pfam" id="PF13432">
    <property type="entry name" value="TPR_16"/>
    <property type="match status" value="1"/>
</dbReference>